<proteinExistence type="predicted"/>
<dbReference type="EMBL" id="JAEKCB010000003">
    <property type="protein sequence ID" value="MBJ2117460.1"/>
    <property type="molecule type" value="Genomic_DNA"/>
</dbReference>
<dbReference type="InterPro" id="IPR024457">
    <property type="entry name" value="Putative_integrase_N"/>
</dbReference>
<dbReference type="Pfam" id="PF12834">
    <property type="entry name" value="Phage_int_SAM_2"/>
    <property type="match status" value="1"/>
</dbReference>
<feature type="compositionally biased region" description="Basic and acidic residues" evidence="1">
    <location>
        <begin position="74"/>
        <end position="84"/>
    </location>
</feature>
<protein>
    <recommendedName>
        <fullName evidence="2">Putative integrase N-terminal domain-containing protein</fullName>
    </recommendedName>
</protein>
<comment type="caution">
    <text evidence="3">The sequence shown here is derived from an EMBL/GenBank/DDBJ whole genome shotgun (WGS) entry which is preliminary data.</text>
</comment>
<dbReference type="Proteomes" id="UP000619976">
    <property type="component" value="Unassembled WGS sequence"/>
</dbReference>
<evidence type="ECO:0000259" key="2">
    <source>
        <dbReference type="Pfam" id="PF12834"/>
    </source>
</evidence>
<feature type="region of interest" description="Disordered" evidence="1">
    <location>
        <begin position="43"/>
        <end position="92"/>
    </location>
</feature>
<name>A0ABS0W2C3_9GAMM</name>
<evidence type="ECO:0000313" key="3">
    <source>
        <dbReference type="EMBL" id="MBJ2117460.1"/>
    </source>
</evidence>
<gene>
    <name evidence="3" type="ORF">JFQ69_07290</name>
</gene>
<sequence length="92" mass="10163">MLVFVIHIELHIKSRQEEGISKRTLQNEMAGIRSILAVAGRTKPASPQHEKLSNHALGLSNASRDGTKVAISERSTKGRSRTDRSSVQCWVV</sequence>
<evidence type="ECO:0000256" key="1">
    <source>
        <dbReference type="SAM" id="MobiDB-lite"/>
    </source>
</evidence>
<evidence type="ECO:0000313" key="4">
    <source>
        <dbReference type="Proteomes" id="UP000619976"/>
    </source>
</evidence>
<keyword evidence="4" id="KW-1185">Reference proteome</keyword>
<reference evidence="3 4" key="1">
    <citation type="submission" date="2020-12" db="EMBL/GenBank/DDBJ databases">
        <title>Enhanced detection system for hospital associated transmission using whole genome sequencing surveillance.</title>
        <authorList>
            <person name="Harrison L.H."/>
            <person name="Van Tyne D."/>
            <person name="Marsh J.W."/>
            <person name="Griffith M.P."/>
            <person name="Snyder D.J."/>
            <person name="Cooper V.S."/>
            <person name="Mustapha M."/>
        </authorList>
    </citation>
    <scope>NUCLEOTIDE SEQUENCE [LARGE SCALE GENOMIC DNA]</scope>
    <source>
        <strain evidence="3 4">PR00195</strain>
    </source>
</reference>
<feature type="domain" description="Putative integrase N-terminal" evidence="2">
    <location>
        <begin position="6"/>
        <end position="43"/>
    </location>
</feature>
<accession>A0ABS0W2C3</accession>
<organism evidence="3 4">
    <name type="scientific">Proteus penneri</name>
    <dbReference type="NCBI Taxonomy" id="102862"/>
    <lineage>
        <taxon>Bacteria</taxon>
        <taxon>Pseudomonadati</taxon>
        <taxon>Pseudomonadota</taxon>
        <taxon>Gammaproteobacteria</taxon>
        <taxon>Enterobacterales</taxon>
        <taxon>Morganellaceae</taxon>
        <taxon>Proteus</taxon>
    </lineage>
</organism>